<sequence length="467" mass="49569">MGTIHAPVSRSALHARPRAGGVPQFMRNLAAGTAWLVAGAACFVLNPALATDWHREATIALSLLAILFGTWVFWRHGGTRITAVGIYNLAFAVFVGFGGFYHSIKNVATDPGIPLFTTVAVCFFGHVLTWMLFWGDGAPSRARSDAARVDAGTAGWAFTFGLVLLAVAVIASLVDAETEFTAKPVGFVGVVLLAAGLLRGPLGRWKVLCGSVCAVAFTVYFFYLFNGFGRIVLGSLALALLVVLAHGDRRRYTKGIVILGGIPALSFLAALRAGGAASDVDSDGFGSAVSPMSAFAELWQMNTIGLLPRGWGETFFAAAVALVPRAFWPDKPVGFGYELVPYLAPGLAGTGHSVAALWYGEWLFNFGVVGMAVMIPVTGFAVSAIDRFLARASARPLTTPTALGRYVGGVLLAVGLFDLVWVGGFTYMTRTGPRLVVLAMLVIATAWLARRPTEPESMFKTTARARR</sequence>
<gene>
    <name evidence="2" type="ORF">FHU34_114812</name>
</gene>
<dbReference type="EMBL" id="VIWZ01000001">
    <property type="protein sequence ID" value="TWG19430.1"/>
    <property type="molecule type" value="Genomic_DNA"/>
</dbReference>
<feature type="transmembrane region" description="Helical" evidence="1">
    <location>
        <begin position="29"/>
        <end position="51"/>
    </location>
</feature>
<keyword evidence="1" id="KW-0472">Membrane</keyword>
<protein>
    <recommendedName>
        <fullName evidence="4">O-antigen polysaccharide polymerase Wzy-like protein</fullName>
    </recommendedName>
</protein>
<comment type="caution">
    <text evidence="2">The sequence shown here is derived from an EMBL/GenBank/DDBJ whole genome shotgun (WGS) entry which is preliminary data.</text>
</comment>
<feature type="transmembrane region" description="Helical" evidence="1">
    <location>
        <begin position="431"/>
        <end position="449"/>
    </location>
</feature>
<feature type="transmembrane region" description="Helical" evidence="1">
    <location>
        <begin position="406"/>
        <end position="425"/>
    </location>
</feature>
<reference evidence="2 3" key="1">
    <citation type="submission" date="2019-06" db="EMBL/GenBank/DDBJ databases">
        <title>Sequencing the genomes of 1000 actinobacteria strains.</title>
        <authorList>
            <person name="Klenk H.-P."/>
        </authorList>
    </citation>
    <scope>NUCLEOTIDE SEQUENCE [LARGE SCALE GENOMIC DNA]</scope>
    <source>
        <strain evidence="2 3">DSM 45885</strain>
    </source>
</reference>
<feature type="transmembrane region" description="Helical" evidence="1">
    <location>
        <begin position="256"/>
        <end position="275"/>
    </location>
</feature>
<feature type="transmembrane region" description="Helical" evidence="1">
    <location>
        <begin position="366"/>
        <end position="385"/>
    </location>
</feature>
<dbReference type="RefSeq" id="WP_145784234.1">
    <property type="nucleotide sequence ID" value="NZ_JBEZJC010000005.1"/>
</dbReference>
<evidence type="ECO:0000313" key="3">
    <source>
        <dbReference type="Proteomes" id="UP000317685"/>
    </source>
</evidence>
<feature type="transmembrane region" description="Helical" evidence="1">
    <location>
        <begin position="205"/>
        <end position="225"/>
    </location>
</feature>
<feature type="transmembrane region" description="Helical" evidence="1">
    <location>
        <begin position="180"/>
        <end position="198"/>
    </location>
</feature>
<feature type="transmembrane region" description="Helical" evidence="1">
    <location>
        <begin position="231"/>
        <end position="247"/>
    </location>
</feature>
<name>A0A561W6D6_9ACTN</name>
<evidence type="ECO:0000313" key="2">
    <source>
        <dbReference type="EMBL" id="TWG19430.1"/>
    </source>
</evidence>
<evidence type="ECO:0000256" key="1">
    <source>
        <dbReference type="SAM" id="Phobius"/>
    </source>
</evidence>
<feature type="transmembrane region" description="Helical" evidence="1">
    <location>
        <begin position="113"/>
        <end position="133"/>
    </location>
</feature>
<dbReference type="GeneID" id="300130282"/>
<organism evidence="2 3">
    <name type="scientific">Micromonospora taraxaci</name>
    <dbReference type="NCBI Taxonomy" id="1316803"/>
    <lineage>
        <taxon>Bacteria</taxon>
        <taxon>Bacillati</taxon>
        <taxon>Actinomycetota</taxon>
        <taxon>Actinomycetes</taxon>
        <taxon>Micromonosporales</taxon>
        <taxon>Micromonosporaceae</taxon>
        <taxon>Micromonospora</taxon>
    </lineage>
</organism>
<keyword evidence="1" id="KW-1133">Transmembrane helix</keyword>
<evidence type="ECO:0008006" key="4">
    <source>
        <dbReference type="Google" id="ProtNLM"/>
    </source>
</evidence>
<proteinExistence type="predicted"/>
<feature type="transmembrane region" description="Helical" evidence="1">
    <location>
        <begin position="57"/>
        <end position="74"/>
    </location>
</feature>
<dbReference type="AlphaFoldDB" id="A0A561W6D6"/>
<dbReference type="Proteomes" id="UP000317685">
    <property type="component" value="Unassembled WGS sequence"/>
</dbReference>
<keyword evidence="1" id="KW-0812">Transmembrane</keyword>
<keyword evidence="3" id="KW-1185">Reference proteome</keyword>
<feature type="transmembrane region" description="Helical" evidence="1">
    <location>
        <begin position="81"/>
        <end position="101"/>
    </location>
</feature>
<feature type="transmembrane region" description="Helical" evidence="1">
    <location>
        <begin position="154"/>
        <end position="174"/>
    </location>
</feature>
<dbReference type="OrthoDB" id="3335664at2"/>
<accession>A0A561W6D6</accession>